<reference evidence="4" key="2">
    <citation type="submission" date="2020-04" db="EMBL/GenBank/DDBJ databases">
        <authorList>
            <consortium name="NCBI Genome Project"/>
        </authorList>
    </citation>
    <scope>NUCLEOTIDE SEQUENCE</scope>
    <source>
        <strain evidence="4">CBS 781.70</strain>
    </source>
</reference>
<protein>
    <submittedName>
        <fullName evidence="2 4">Uncharacterized protein</fullName>
    </submittedName>
</protein>
<organism evidence="2">
    <name type="scientific">Eremomyces bilateralis CBS 781.70</name>
    <dbReference type="NCBI Taxonomy" id="1392243"/>
    <lineage>
        <taxon>Eukaryota</taxon>
        <taxon>Fungi</taxon>
        <taxon>Dikarya</taxon>
        <taxon>Ascomycota</taxon>
        <taxon>Pezizomycotina</taxon>
        <taxon>Dothideomycetes</taxon>
        <taxon>Dothideomycetes incertae sedis</taxon>
        <taxon>Eremomycetales</taxon>
        <taxon>Eremomycetaceae</taxon>
        <taxon>Eremomyces</taxon>
    </lineage>
</organism>
<gene>
    <name evidence="2 4" type="ORF">P152DRAFT_447597</name>
</gene>
<evidence type="ECO:0000313" key="2">
    <source>
        <dbReference type="EMBL" id="KAF1814200.1"/>
    </source>
</evidence>
<name>A0A6G1G8H3_9PEZI</name>
<proteinExistence type="predicted"/>
<evidence type="ECO:0000313" key="3">
    <source>
        <dbReference type="Proteomes" id="UP000504638"/>
    </source>
</evidence>
<dbReference type="AlphaFoldDB" id="A0A6G1G8H3"/>
<evidence type="ECO:0000256" key="1">
    <source>
        <dbReference type="SAM" id="MobiDB-lite"/>
    </source>
</evidence>
<dbReference type="GeneID" id="54418572"/>
<feature type="region of interest" description="Disordered" evidence="1">
    <location>
        <begin position="50"/>
        <end position="82"/>
    </location>
</feature>
<dbReference type="Proteomes" id="UP000504638">
    <property type="component" value="Unplaced"/>
</dbReference>
<evidence type="ECO:0000313" key="4">
    <source>
        <dbReference type="RefSeq" id="XP_033535831.1"/>
    </source>
</evidence>
<dbReference type="EMBL" id="ML975153">
    <property type="protein sequence ID" value="KAF1814200.1"/>
    <property type="molecule type" value="Genomic_DNA"/>
</dbReference>
<accession>A0A6G1G8H3</accession>
<feature type="compositionally biased region" description="Polar residues" evidence="1">
    <location>
        <begin position="54"/>
        <end position="82"/>
    </location>
</feature>
<reference evidence="2 4" key="1">
    <citation type="submission" date="2020-01" db="EMBL/GenBank/DDBJ databases">
        <authorList>
            <consortium name="DOE Joint Genome Institute"/>
            <person name="Haridas S."/>
            <person name="Albert R."/>
            <person name="Binder M."/>
            <person name="Bloem J."/>
            <person name="Labutti K."/>
            <person name="Salamov A."/>
            <person name="Andreopoulos B."/>
            <person name="Baker S.E."/>
            <person name="Barry K."/>
            <person name="Bills G."/>
            <person name="Bluhm B.H."/>
            <person name="Cannon C."/>
            <person name="Castanera R."/>
            <person name="Culley D.E."/>
            <person name="Daum C."/>
            <person name="Ezra D."/>
            <person name="Gonzalez J.B."/>
            <person name="Henrissat B."/>
            <person name="Kuo A."/>
            <person name="Liang C."/>
            <person name="Lipzen A."/>
            <person name="Lutzoni F."/>
            <person name="Magnuson J."/>
            <person name="Mondo S."/>
            <person name="Nolan M."/>
            <person name="Ohm R."/>
            <person name="Pangilinan J."/>
            <person name="Park H.-J."/>
            <person name="Ramirez L."/>
            <person name="Alfaro M."/>
            <person name="Sun H."/>
            <person name="Tritt A."/>
            <person name="Yoshinaga Y."/>
            <person name="Zwiers L.-H."/>
            <person name="Turgeon B.G."/>
            <person name="Goodwin S.B."/>
            <person name="Spatafora J.W."/>
            <person name="Crous P.W."/>
            <person name="Grigoriev I.V."/>
        </authorList>
    </citation>
    <scope>NUCLEOTIDE SEQUENCE</scope>
    <source>
        <strain evidence="2 4">CBS 781.70</strain>
    </source>
</reference>
<feature type="region of interest" description="Disordered" evidence="1">
    <location>
        <begin position="110"/>
        <end position="134"/>
    </location>
</feature>
<sequence>MTFIVDHHANLRVDTVESESHTHHILLEVTYPKPSAQPLRELDIPLDKAEHTSPKQANSRNPPDQNNHSSTENIQHSDSVAISEQSLKRNLYYSWLSDRVPERTDPFGFSSAGCSRAASREPSPSPPLPSANYEVARRNSIHGKKTGGAKTESRKCSTQNIAIIRTKEWEFGMTLAP</sequence>
<keyword evidence="3" id="KW-1185">Reference proteome</keyword>
<dbReference type="RefSeq" id="XP_033535831.1">
    <property type="nucleotide sequence ID" value="XM_033678002.1"/>
</dbReference>
<reference evidence="4" key="3">
    <citation type="submission" date="2025-04" db="UniProtKB">
        <authorList>
            <consortium name="RefSeq"/>
        </authorList>
    </citation>
    <scope>IDENTIFICATION</scope>
    <source>
        <strain evidence="4">CBS 781.70</strain>
    </source>
</reference>